<evidence type="ECO:0000313" key="2">
    <source>
        <dbReference type="Proteomes" id="UP000318571"/>
    </source>
</evidence>
<dbReference type="PANTHER" id="PTHR47331">
    <property type="entry name" value="PHD-TYPE DOMAIN-CONTAINING PROTEIN"/>
    <property type="match status" value="1"/>
</dbReference>
<comment type="caution">
    <text evidence="1">The sequence shown here is derived from an EMBL/GenBank/DDBJ whole genome shotgun (WGS) entry which is preliminary data.</text>
</comment>
<dbReference type="EMBL" id="VCGU01000001">
    <property type="protein sequence ID" value="TRY80620.1"/>
    <property type="molecule type" value="Genomic_DNA"/>
</dbReference>
<dbReference type="Proteomes" id="UP000318571">
    <property type="component" value="Chromosome 12"/>
</dbReference>
<organism evidence="1 2">
    <name type="scientific">Tigriopus californicus</name>
    <name type="common">Marine copepod</name>
    <dbReference type="NCBI Taxonomy" id="6832"/>
    <lineage>
        <taxon>Eukaryota</taxon>
        <taxon>Metazoa</taxon>
        <taxon>Ecdysozoa</taxon>
        <taxon>Arthropoda</taxon>
        <taxon>Crustacea</taxon>
        <taxon>Multicrustacea</taxon>
        <taxon>Hexanauplia</taxon>
        <taxon>Copepoda</taxon>
        <taxon>Harpacticoida</taxon>
        <taxon>Harpacticidae</taxon>
        <taxon>Tigriopus</taxon>
    </lineage>
</organism>
<accession>A0A553PSH1</accession>
<reference evidence="1 2" key="1">
    <citation type="journal article" date="2018" name="Nat. Ecol. Evol.">
        <title>Genomic signatures of mitonuclear coevolution across populations of Tigriopus californicus.</title>
        <authorList>
            <person name="Barreto F.S."/>
            <person name="Watson E.T."/>
            <person name="Lima T.G."/>
            <person name="Willett C.S."/>
            <person name="Edmands S."/>
            <person name="Li W."/>
            <person name="Burton R.S."/>
        </authorList>
    </citation>
    <scope>NUCLEOTIDE SEQUENCE [LARGE SCALE GENOMIC DNA]</scope>
    <source>
        <strain evidence="1 2">San Diego</strain>
    </source>
</reference>
<dbReference type="AlphaFoldDB" id="A0A553PSH1"/>
<protein>
    <submittedName>
        <fullName evidence="1">Uncharacterized protein</fullName>
    </submittedName>
</protein>
<keyword evidence="2" id="KW-1185">Reference proteome</keyword>
<sequence>MLLTIPKPKTRNLTMNLLSEKVKCKSSTIQLNIAGVNSSDTHESPPLEKKFNRLNLKENFDMGWYENLKTLEEAVTKAKQVSGYEQDGLEQPLRRAQTECFSAELELLGKEQNLKKSSRLVGLSPMIDTNQLIRVGGRIDRAQAPYNIRHPVVLDPTHPVTHLILDNIHQEGNHGGTNRILSL</sequence>
<name>A0A553PSH1_TIGCA</name>
<evidence type="ECO:0000313" key="1">
    <source>
        <dbReference type="EMBL" id="TRY80620.1"/>
    </source>
</evidence>
<proteinExistence type="predicted"/>
<gene>
    <name evidence="1" type="ORF">TCAL_13245</name>
</gene>
<dbReference type="STRING" id="6832.A0A553PSH1"/>